<keyword evidence="3" id="KW-0282">Flagellum</keyword>
<feature type="domain" description="Flagellar motor switch protein FliN-like C-terminal" evidence="2">
    <location>
        <begin position="335"/>
        <end position="406"/>
    </location>
</feature>
<organism evidence="3 4">
    <name type="scientific">Ideonella lacteola</name>
    <dbReference type="NCBI Taxonomy" id="2984193"/>
    <lineage>
        <taxon>Bacteria</taxon>
        <taxon>Pseudomonadati</taxon>
        <taxon>Pseudomonadota</taxon>
        <taxon>Betaproteobacteria</taxon>
        <taxon>Burkholderiales</taxon>
        <taxon>Sphaerotilaceae</taxon>
        <taxon>Ideonella</taxon>
    </lineage>
</organism>
<comment type="caution">
    <text evidence="3">The sequence shown here is derived from an EMBL/GenBank/DDBJ whole genome shotgun (WGS) entry which is preliminary data.</text>
</comment>
<dbReference type="PANTHER" id="PTHR30034:SF6">
    <property type="entry name" value="YOP PROTEINS TRANSLOCATION PROTEIN Q"/>
    <property type="match status" value="1"/>
</dbReference>
<dbReference type="Proteomes" id="UP001371218">
    <property type="component" value="Unassembled WGS sequence"/>
</dbReference>
<keyword evidence="3" id="KW-0966">Cell projection</keyword>
<dbReference type="Gene3D" id="2.30.330.10">
    <property type="entry name" value="SpoA-like"/>
    <property type="match status" value="2"/>
</dbReference>
<evidence type="ECO:0000256" key="1">
    <source>
        <dbReference type="SAM" id="MobiDB-lite"/>
    </source>
</evidence>
<dbReference type="InterPro" id="IPR036429">
    <property type="entry name" value="SpoA-like_sf"/>
</dbReference>
<keyword evidence="3" id="KW-0969">Cilium</keyword>
<dbReference type="EMBL" id="JBBUTG010000004">
    <property type="protein sequence ID" value="MEK8030870.1"/>
    <property type="molecule type" value="Genomic_DNA"/>
</dbReference>
<gene>
    <name evidence="3" type="ORF">AACH06_08605</name>
</gene>
<evidence type="ECO:0000313" key="3">
    <source>
        <dbReference type="EMBL" id="MEK8030870.1"/>
    </source>
</evidence>
<evidence type="ECO:0000313" key="4">
    <source>
        <dbReference type="Proteomes" id="UP001371218"/>
    </source>
</evidence>
<feature type="region of interest" description="Disordered" evidence="1">
    <location>
        <begin position="297"/>
        <end position="322"/>
    </location>
</feature>
<dbReference type="RefSeq" id="WP_341425243.1">
    <property type="nucleotide sequence ID" value="NZ_JBBUTG010000004.1"/>
</dbReference>
<dbReference type="InterPro" id="IPR001543">
    <property type="entry name" value="FliN-like_C"/>
</dbReference>
<dbReference type="Pfam" id="PF01052">
    <property type="entry name" value="FliMN_C"/>
    <property type="match status" value="1"/>
</dbReference>
<dbReference type="PANTHER" id="PTHR30034">
    <property type="entry name" value="FLAGELLAR MOTOR SWITCH PROTEIN FLIM"/>
    <property type="match status" value="1"/>
</dbReference>
<evidence type="ECO:0000259" key="2">
    <source>
        <dbReference type="Pfam" id="PF01052"/>
    </source>
</evidence>
<accession>A0ABU9BPP9</accession>
<reference evidence="3 4" key="1">
    <citation type="submission" date="2024-04" db="EMBL/GenBank/DDBJ databases">
        <title>Novel species of the genus Ideonella isolated from streams.</title>
        <authorList>
            <person name="Lu H."/>
        </authorList>
    </citation>
    <scope>NUCLEOTIDE SEQUENCE [LARGE SCALE GENOMIC DNA]</scope>
    <source>
        <strain evidence="3 4">DXS29W</strain>
    </source>
</reference>
<sequence length="415" mass="44316">MTHPTRRAFALGAPGHGTGMPMQMTPATLLMPAWTPLGEARALPRLWPGFAAVCRQLAGRTWTLDAPVADVGATSSAHLRLCPGTPAHWGEALTLRLRWQGHEGELALDAAAQAWCLGDDVPGDAPLAWRQILLADRLMPMARAFLGSAPEWEASAAPWPRDVNTLWCELHALGAGPTSWPGACGLVRLRWANAEAWTALASVLQRLPPERARDVQSPQARQHLSACRVPLRLELGRTRLDLASLRGIERGDIVAVDEWRPRGPAIGVQLYAGRRGELQWAAEVRQNRLTVLLDPEPAMPAAPATSSSAPGAASAPPGTSAVKADRVADSALPVEQLEKLEVTLHFDLGGLALNLEALGQVAAGHVLELPHALNQCELSILCQERVLGKGQLVAVGERLGVRVTEFAMNGHAAPA</sequence>
<proteinExistence type="predicted"/>
<feature type="compositionally biased region" description="Low complexity" evidence="1">
    <location>
        <begin position="299"/>
        <end position="321"/>
    </location>
</feature>
<name>A0ABU9BPP9_9BURK</name>
<protein>
    <submittedName>
        <fullName evidence="3">FliM/FliN family flagellar motor switch protein</fullName>
    </submittedName>
</protein>
<dbReference type="SUPFAM" id="SSF101801">
    <property type="entry name" value="Surface presentation of antigens (SPOA)"/>
    <property type="match status" value="1"/>
</dbReference>
<keyword evidence="4" id="KW-1185">Reference proteome</keyword>